<sequence>MIPILVFDIETIPDVAGIRRLDDLPDSMSDADVAEHAFAARREKTGSDFLPHYLQRIAAISCVFRDRAGLRVRSLGTVEDGEAALIQSFYRVIEKYTPQLVSWNGGGFDLPVLHYRALVHGIPASRYWDLGEDDRDFKWNNYISRYHSRHTDLMDVLAMYQARANAPLDSLAKLCGFPGKLGMDGGQVWTAFREGRIDEIRNYCETDVVNTYLLYCRFQLMRGAFSADEYADEIAFVKNALAQESAPHWGEYLAAFAEPAIAPAGPR</sequence>
<dbReference type="Pfam" id="PF10108">
    <property type="entry name" value="DNA_pol_B_exo2"/>
    <property type="match status" value="1"/>
</dbReference>
<evidence type="ECO:0000259" key="1">
    <source>
        <dbReference type="Pfam" id="PF10108"/>
    </source>
</evidence>
<evidence type="ECO:0000313" key="3">
    <source>
        <dbReference type="Proteomes" id="UP000235616"/>
    </source>
</evidence>
<dbReference type="InterPro" id="IPR036397">
    <property type="entry name" value="RNaseH_sf"/>
</dbReference>
<organism evidence="2 3">
    <name type="scientific">Trinickia dabaoshanensis</name>
    <dbReference type="NCBI Taxonomy" id="564714"/>
    <lineage>
        <taxon>Bacteria</taxon>
        <taxon>Pseudomonadati</taxon>
        <taxon>Pseudomonadota</taxon>
        <taxon>Betaproteobacteria</taxon>
        <taxon>Burkholderiales</taxon>
        <taxon>Burkholderiaceae</taxon>
        <taxon>Trinickia</taxon>
    </lineage>
</organism>
<name>A0A2N7VL89_9BURK</name>
<dbReference type="CDD" id="cd05782">
    <property type="entry name" value="DNA_polB_like1_exo"/>
    <property type="match status" value="1"/>
</dbReference>
<keyword evidence="2" id="KW-0378">Hydrolase</keyword>
<accession>A0A2N7VL89</accession>
<keyword evidence="3" id="KW-1185">Reference proteome</keyword>
<reference evidence="2 3" key="1">
    <citation type="submission" date="2018-01" db="EMBL/GenBank/DDBJ databases">
        <title>Whole genome analyses suggest that Burkholderia sensu lato contains two further novel genera in the rhizoxinica-symbiotica group Mycetohabitans gen. nov., and Trinickia gen. nov.: implications for the evolution of diazotrophy and nodulation in the Burkholderiaceae.</title>
        <authorList>
            <person name="Estrada-de los Santos P."/>
            <person name="Palmer M."/>
            <person name="Chavez-Ramirez B."/>
            <person name="Beukes C."/>
            <person name="Steenkamp E.T."/>
            <person name="Hirsch A.M."/>
            <person name="Manyaka P."/>
            <person name="Maluk M."/>
            <person name="Lafos M."/>
            <person name="Crook M."/>
            <person name="Gross E."/>
            <person name="Simon M.F."/>
            <person name="Bueno dos Reis Junior F."/>
            <person name="Poole P.S."/>
            <person name="Venter S.N."/>
            <person name="James E.K."/>
        </authorList>
    </citation>
    <scope>NUCLEOTIDE SEQUENCE [LARGE SCALE GENOMIC DNA]</scope>
    <source>
        <strain evidence="2 3">GIMN1.004</strain>
    </source>
</reference>
<dbReference type="RefSeq" id="WP_102646971.1">
    <property type="nucleotide sequence ID" value="NZ_PNYA01000017.1"/>
</dbReference>
<proteinExistence type="predicted"/>
<comment type="caution">
    <text evidence="2">The sequence shown here is derived from an EMBL/GenBank/DDBJ whole genome shotgun (WGS) entry which is preliminary data.</text>
</comment>
<dbReference type="InterPro" id="IPR012337">
    <property type="entry name" value="RNaseH-like_sf"/>
</dbReference>
<protein>
    <submittedName>
        <fullName evidence="2">3'-5' exonuclease</fullName>
    </submittedName>
</protein>
<dbReference type="Proteomes" id="UP000235616">
    <property type="component" value="Unassembled WGS sequence"/>
</dbReference>
<keyword evidence="2" id="KW-0269">Exonuclease</keyword>
<dbReference type="AlphaFoldDB" id="A0A2N7VL89"/>
<feature type="domain" description="Predicted 3'-5' exonuclease PolB-like" evidence="1">
    <location>
        <begin position="47"/>
        <end position="255"/>
    </location>
</feature>
<dbReference type="SUPFAM" id="SSF53098">
    <property type="entry name" value="Ribonuclease H-like"/>
    <property type="match status" value="1"/>
</dbReference>
<dbReference type="Gene3D" id="3.30.420.10">
    <property type="entry name" value="Ribonuclease H-like superfamily/Ribonuclease H"/>
    <property type="match status" value="1"/>
</dbReference>
<gene>
    <name evidence="2" type="ORF">C0Z18_19065</name>
</gene>
<evidence type="ECO:0000313" key="2">
    <source>
        <dbReference type="EMBL" id="PMS17931.1"/>
    </source>
</evidence>
<dbReference type="OrthoDB" id="13288at2"/>
<dbReference type="GO" id="GO:0003676">
    <property type="term" value="F:nucleic acid binding"/>
    <property type="evidence" value="ECO:0007669"/>
    <property type="project" value="InterPro"/>
</dbReference>
<dbReference type="GO" id="GO:0004527">
    <property type="term" value="F:exonuclease activity"/>
    <property type="evidence" value="ECO:0007669"/>
    <property type="project" value="UniProtKB-KW"/>
</dbReference>
<keyword evidence="2" id="KW-0540">Nuclease</keyword>
<dbReference type="EMBL" id="PNYA01000017">
    <property type="protein sequence ID" value="PMS17931.1"/>
    <property type="molecule type" value="Genomic_DNA"/>
</dbReference>
<dbReference type="InterPro" id="IPR019288">
    <property type="entry name" value="3'-5'_exonuclease_PolB-like"/>
</dbReference>